<reference evidence="1 2" key="1">
    <citation type="submission" date="2020-06" db="EMBL/GenBank/DDBJ databases">
        <authorList>
            <person name="Grouzdev D.S."/>
        </authorList>
    </citation>
    <scope>NUCLEOTIDE SEQUENCE [LARGE SCALE GENOMIC DNA]</scope>
    <source>
        <strain evidence="1 2">HO-A22</strain>
    </source>
</reference>
<dbReference type="Proteomes" id="UP000520198">
    <property type="component" value="Unassembled WGS sequence"/>
</dbReference>
<evidence type="ECO:0000313" key="1">
    <source>
        <dbReference type="EMBL" id="NVD41239.1"/>
    </source>
</evidence>
<evidence type="ECO:0000313" key="2">
    <source>
        <dbReference type="Proteomes" id="UP000520198"/>
    </source>
</evidence>
<dbReference type="Pfam" id="PF10691">
    <property type="entry name" value="DUF2497"/>
    <property type="match status" value="1"/>
</dbReference>
<organism evidence="1 2">
    <name type="scientific">Ensifer oleiphilus</name>
    <dbReference type="NCBI Taxonomy" id="2742698"/>
    <lineage>
        <taxon>Bacteria</taxon>
        <taxon>Pseudomonadati</taxon>
        <taxon>Pseudomonadota</taxon>
        <taxon>Alphaproteobacteria</taxon>
        <taxon>Hyphomicrobiales</taxon>
        <taxon>Rhizobiaceae</taxon>
        <taxon>Sinorhizobium/Ensifer group</taxon>
        <taxon>Ensifer</taxon>
    </lineage>
</organism>
<gene>
    <name evidence="1" type="ORF">HT585_20385</name>
</gene>
<name>A0A7Y6Q901_9HYPH</name>
<keyword evidence="2" id="KW-1185">Reference proteome</keyword>
<proteinExistence type="predicted"/>
<dbReference type="EMBL" id="JABWDU010000005">
    <property type="protein sequence ID" value="NVD41239.1"/>
    <property type="molecule type" value="Genomic_DNA"/>
</dbReference>
<accession>A0A7Y6Q901</accession>
<dbReference type="AlphaFoldDB" id="A0A7Y6Q901"/>
<dbReference type="RefSeq" id="WP_176354677.1">
    <property type="nucleotide sequence ID" value="NZ_JABWDU010000005.1"/>
</dbReference>
<dbReference type="InterPro" id="IPR019632">
    <property type="entry name" value="DUF2497"/>
</dbReference>
<protein>
    <submittedName>
        <fullName evidence="1">DUF2497 domain-containing protein</fullName>
    </submittedName>
</protein>
<sequence>MAQLNVAREPSMDEILASIRKIIESNEPGQIDFSSQDHYEDDASDEIELTIDSEIEAAAFGGRDESLQASKPATPSTAIEVAVIPSEAHSNIAQPPLSLADVAARVRAASERHTVGYMAKAPVNEEPPRNVQDSPVITSRMAAVSAPPAPAGRLSVSEAQQPSSESVVVETPVAAPKVEEPVAVAVSAGPVALVAEEPVVGKSAPAIISAEVGRQVAQSFDNLAQAVDLSTRRSYDEIAEEMLRPMLQEWLDDNLPTLVERLVREEIERVARGPRR</sequence>
<comment type="caution">
    <text evidence="1">The sequence shown here is derived from an EMBL/GenBank/DDBJ whole genome shotgun (WGS) entry which is preliminary data.</text>
</comment>